<sequence length="226" mass="23585">MAKANLSLQEINIDAIKHYAALRNLADTGDDALKKAADSVIAAAVPQGLYQQVFYDDASHAILCDSPFTLSSQQLRTRLEHTGDIVLLLAATLGPAVDEAIDRLFLAKDFQDGLLLDAAASAAADQLLGMLTSEIASFAAKKGYAVAWQSSPGCGDWPQGQQADLAIAAGGAQIGITVTASRMLIPRKTITAITALRYTGDAACSGGCAACAMAGNCHAEEEDNDW</sequence>
<proteinExistence type="predicted"/>
<dbReference type="OrthoDB" id="9816190at2"/>
<dbReference type="STRING" id="1111454.HMPREF1250_1803"/>
<keyword evidence="2" id="KW-1185">Reference proteome</keyword>
<name>U7UHH3_9FIRM</name>
<evidence type="ECO:0000313" key="1">
    <source>
        <dbReference type="EMBL" id="ERT58746.1"/>
    </source>
</evidence>
<dbReference type="EMBL" id="AWXA01000041">
    <property type="protein sequence ID" value="ERT58746.1"/>
    <property type="molecule type" value="Genomic_DNA"/>
</dbReference>
<accession>U7UHH3</accession>
<evidence type="ECO:0000313" key="2">
    <source>
        <dbReference type="Proteomes" id="UP000017090"/>
    </source>
</evidence>
<dbReference type="PATRIC" id="fig|1111454.3.peg.1469"/>
<dbReference type="Gene3D" id="3.40.109.40">
    <property type="match status" value="1"/>
</dbReference>
<dbReference type="RefSeq" id="WP_023054045.1">
    <property type="nucleotide sequence ID" value="NZ_AWXA01000041.1"/>
</dbReference>
<dbReference type="SUPFAM" id="SSF56507">
    <property type="entry name" value="Methionine synthase activation domain-like"/>
    <property type="match status" value="1"/>
</dbReference>
<dbReference type="InterPro" id="IPR037010">
    <property type="entry name" value="VitB12-dep_Met_synth_activ_sf"/>
</dbReference>
<protein>
    <submittedName>
        <fullName evidence="1">Vitamin B12-dependent methionine synthase, activation domain protein</fullName>
    </submittedName>
</protein>
<dbReference type="GO" id="GO:0008705">
    <property type="term" value="F:methionine synthase activity"/>
    <property type="evidence" value="ECO:0007669"/>
    <property type="project" value="InterPro"/>
</dbReference>
<dbReference type="eggNOG" id="COG1410">
    <property type="taxonomic scope" value="Bacteria"/>
</dbReference>
<comment type="caution">
    <text evidence="1">The sequence shown here is derived from an EMBL/GenBank/DDBJ whole genome shotgun (WGS) entry which is preliminary data.</text>
</comment>
<dbReference type="AlphaFoldDB" id="U7UHH3"/>
<organism evidence="1 2">
    <name type="scientific">Megasphaera vaginalis</name>
    <name type="common">ex Srinivasan et al. 2021</name>
    <dbReference type="NCBI Taxonomy" id="1111454"/>
    <lineage>
        <taxon>Bacteria</taxon>
        <taxon>Bacillati</taxon>
        <taxon>Bacillota</taxon>
        <taxon>Negativicutes</taxon>
        <taxon>Veillonellales</taxon>
        <taxon>Veillonellaceae</taxon>
        <taxon>Megasphaera</taxon>
    </lineage>
</organism>
<gene>
    <name evidence="1" type="ORF">HMPREF1250_1803</name>
</gene>
<dbReference type="Proteomes" id="UP000017090">
    <property type="component" value="Unassembled WGS sequence"/>
</dbReference>
<reference evidence="1 2" key="1">
    <citation type="submission" date="2013-09" db="EMBL/GenBank/DDBJ databases">
        <authorList>
            <person name="Durkin A.S."/>
            <person name="Haft D.R."/>
            <person name="McCorrison J."/>
            <person name="Torralba M."/>
            <person name="Gillis M."/>
            <person name="Haft D.H."/>
            <person name="Methe B."/>
            <person name="Sutton G."/>
            <person name="Nelson K.E."/>
        </authorList>
    </citation>
    <scope>NUCLEOTIDE SEQUENCE [LARGE SCALE GENOMIC DNA]</scope>
    <source>
        <strain evidence="1 2">BV3C16-1</strain>
    </source>
</reference>